<dbReference type="InterPro" id="IPR006094">
    <property type="entry name" value="Oxid_FAD_bind_N"/>
</dbReference>
<dbReference type="InterPro" id="IPR016166">
    <property type="entry name" value="FAD-bd_PCMH"/>
</dbReference>
<dbReference type="PANTHER" id="PTHR42973">
    <property type="entry name" value="BINDING OXIDOREDUCTASE, PUTATIVE (AFU_ORTHOLOGUE AFUA_1G17690)-RELATED"/>
    <property type="match status" value="1"/>
</dbReference>
<sequence>MSRMEEAIQALEKQQITVFKPASPEYRHAIASSNLLRRFSRPACVVRPKSATEVQAVISQAREKKLKVTVKCNGHSYAGHSTAVEGISLDLRDMNNASLDMDSMIITMDAVSRWGMVYETLVIGKHDRFIINGGGCPTVGVSGFILGGGLGPFTRSFGMGCDTLVEAKVVTADGRLITVRETSKKGSPEERLFWALQGAGAASFGVVVRMKLRVRKLSSLNGFVVAGRYQWFRTDGITDDVVKVMNAFYLTNWPDKMTIDSICTCDLRQSNKGGVKFNISFNGSKSEYDRTIEKLLQSTRCLYETLASQWLEEMERAYPQNKTYELYSSFVFGNDDKGTIEKVTDTITRLMLMASFHKEFDGEQVNFLVTWIHSGGKSNEEETDRFRLLLAESSVPRLCYDRVGRQVDGGGYKAFLGQGEEGALAAIV</sequence>
<comment type="similarity">
    <text evidence="2">Belongs to the oxygen-dependent FAD-linked oxidoreductase family.</text>
</comment>
<evidence type="ECO:0000256" key="5">
    <source>
        <dbReference type="ARBA" id="ARBA00023002"/>
    </source>
</evidence>
<dbReference type="PROSITE" id="PS51387">
    <property type="entry name" value="FAD_PCMH"/>
    <property type="match status" value="1"/>
</dbReference>
<comment type="cofactor">
    <cofactor evidence="1">
        <name>FAD</name>
        <dbReference type="ChEBI" id="CHEBI:57692"/>
    </cofactor>
</comment>
<dbReference type="InterPro" id="IPR036318">
    <property type="entry name" value="FAD-bd_PCMH-like_sf"/>
</dbReference>
<dbReference type="PANTHER" id="PTHR42973:SF39">
    <property type="entry name" value="FAD-BINDING PCMH-TYPE DOMAIN-CONTAINING PROTEIN"/>
    <property type="match status" value="1"/>
</dbReference>
<protein>
    <recommendedName>
        <fullName evidence="6">FAD-binding PCMH-type domain-containing protein</fullName>
    </recommendedName>
</protein>
<evidence type="ECO:0000313" key="8">
    <source>
        <dbReference type="Proteomes" id="UP001323617"/>
    </source>
</evidence>
<evidence type="ECO:0000256" key="4">
    <source>
        <dbReference type="ARBA" id="ARBA00022827"/>
    </source>
</evidence>
<dbReference type="SUPFAM" id="SSF56176">
    <property type="entry name" value="FAD-binding/transporter-associated domain-like"/>
    <property type="match status" value="1"/>
</dbReference>
<evidence type="ECO:0000256" key="3">
    <source>
        <dbReference type="ARBA" id="ARBA00022630"/>
    </source>
</evidence>
<dbReference type="GeneID" id="87965043"/>
<dbReference type="RefSeq" id="XP_062802979.1">
    <property type="nucleotide sequence ID" value="XM_062944178.1"/>
</dbReference>
<feature type="domain" description="FAD-binding PCMH-type" evidence="6">
    <location>
        <begin position="38"/>
        <end position="217"/>
    </location>
</feature>
<keyword evidence="3" id="KW-0285">Flavoprotein</keyword>
<dbReference type="EMBL" id="JAFFHC010000002">
    <property type="protein sequence ID" value="KAK4679509.1"/>
    <property type="molecule type" value="Genomic_DNA"/>
</dbReference>
<evidence type="ECO:0000256" key="2">
    <source>
        <dbReference type="ARBA" id="ARBA00005466"/>
    </source>
</evidence>
<dbReference type="Gene3D" id="3.30.465.10">
    <property type="match status" value="1"/>
</dbReference>
<dbReference type="Proteomes" id="UP001323617">
    <property type="component" value="Unassembled WGS sequence"/>
</dbReference>
<dbReference type="InterPro" id="IPR050416">
    <property type="entry name" value="FAD-linked_Oxidoreductase"/>
</dbReference>
<keyword evidence="4" id="KW-0274">FAD</keyword>
<organism evidence="7 8">
    <name type="scientific">Podospora pseudoanserina</name>
    <dbReference type="NCBI Taxonomy" id="2609844"/>
    <lineage>
        <taxon>Eukaryota</taxon>
        <taxon>Fungi</taxon>
        <taxon>Dikarya</taxon>
        <taxon>Ascomycota</taxon>
        <taxon>Pezizomycotina</taxon>
        <taxon>Sordariomycetes</taxon>
        <taxon>Sordariomycetidae</taxon>
        <taxon>Sordariales</taxon>
        <taxon>Podosporaceae</taxon>
        <taxon>Podospora</taxon>
    </lineage>
</organism>
<dbReference type="Pfam" id="PF01565">
    <property type="entry name" value="FAD_binding_4"/>
    <property type="match status" value="1"/>
</dbReference>
<accession>A0ABR0IH74</accession>
<keyword evidence="8" id="KW-1185">Reference proteome</keyword>
<proteinExistence type="inferred from homology"/>
<evidence type="ECO:0000259" key="6">
    <source>
        <dbReference type="PROSITE" id="PS51387"/>
    </source>
</evidence>
<evidence type="ECO:0000313" key="7">
    <source>
        <dbReference type="EMBL" id="KAK4679509.1"/>
    </source>
</evidence>
<keyword evidence="5" id="KW-0560">Oxidoreductase</keyword>
<evidence type="ECO:0000256" key="1">
    <source>
        <dbReference type="ARBA" id="ARBA00001974"/>
    </source>
</evidence>
<comment type="caution">
    <text evidence="7">The sequence shown here is derived from an EMBL/GenBank/DDBJ whole genome shotgun (WGS) entry which is preliminary data.</text>
</comment>
<reference evidence="7 8" key="1">
    <citation type="journal article" date="2023" name="bioRxiv">
        <title>High-quality genome assemblies of four members of thePodospora anserinaspecies complex.</title>
        <authorList>
            <person name="Ament-Velasquez S.L."/>
            <person name="Vogan A.A."/>
            <person name="Wallerman O."/>
            <person name="Hartmann F."/>
            <person name="Gautier V."/>
            <person name="Silar P."/>
            <person name="Giraud T."/>
            <person name="Johannesson H."/>
        </authorList>
    </citation>
    <scope>NUCLEOTIDE SEQUENCE [LARGE SCALE GENOMIC DNA]</scope>
    <source>
        <strain evidence="7 8">CBS 124.78</strain>
    </source>
</reference>
<name>A0ABR0IH74_9PEZI</name>
<dbReference type="InterPro" id="IPR016169">
    <property type="entry name" value="FAD-bd_PCMH_sub2"/>
</dbReference>
<gene>
    <name evidence="7" type="ORF">QC764_204770</name>
</gene>